<comment type="caution">
    <text evidence="2">The sequence shown here is derived from an EMBL/GenBank/DDBJ whole genome shotgun (WGS) entry which is preliminary data.</text>
</comment>
<protein>
    <submittedName>
        <fullName evidence="2">Heterokaryon incompatibility protein-domain-containing protein</fullName>
    </submittedName>
</protein>
<dbReference type="Pfam" id="PF06985">
    <property type="entry name" value="HET"/>
    <property type="match status" value="1"/>
</dbReference>
<keyword evidence="3" id="KW-1185">Reference proteome</keyword>
<dbReference type="PANTHER" id="PTHR33112">
    <property type="entry name" value="DOMAIN PROTEIN, PUTATIVE-RELATED"/>
    <property type="match status" value="1"/>
</dbReference>
<dbReference type="RefSeq" id="XP_066714672.1">
    <property type="nucleotide sequence ID" value="XM_066859185.1"/>
</dbReference>
<evidence type="ECO:0000259" key="1">
    <source>
        <dbReference type="Pfam" id="PF06985"/>
    </source>
</evidence>
<dbReference type="EMBL" id="JAQQWL010000008">
    <property type="protein sequence ID" value="KAK8061410.1"/>
    <property type="molecule type" value="Genomic_DNA"/>
</dbReference>
<proteinExistence type="predicted"/>
<dbReference type="GeneID" id="92092248"/>
<name>A0ABR1UR63_9PEZI</name>
<dbReference type="PANTHER" id="PTHR33112:SF16">
    <property type="entry name" value="HETEROKARYON INCOMPATIBILITY DOMAIN-CONTAINING PROTEIN"/>
    <property type="match status" value="1"/>
</dbReference>
<organism evidence="2 3">
    <name type="scientific">Apiospora phragmitis</name>
    <dbReference type="NCBI Taxonomy" id="2905665"/>
    <lineage>
        <taxon>Eukaryota</taxon>
        <taxon>Fungi</taxon>
        <taxon>Dikarya</taxon>
        <taxon>Ascomycota</taxon>
        <taxon>Pezizomycotina</taxon>
        <taxon>Sordariomycetes</taxon>
        <taxon>Xylariomycetidae</taxon>
        <taxon>Amphisphaeriales</taxon>
        <taxon>Apiosporaceae</taxon>
        <taxon>Apiospora</taxon>
    </lineage>
</organism>
<sequence>MNIESLMAKVMYYDKPKFSCDLCSSFGRDVGTFHCVFDGNETKGGAAANKREDNTPPAPVALGYYNNARPEPMIRHPFPYVFTRQPGAAAGFIRGCMARDAAAAAAELHYNDNKPLKTTTPISQHPARLLDVFPDGVKSHWSERSPVRLVSSESESWSESTSSPHPQTFNSRLRGILHGILPPSFQDAVTITRPLGIRYLWVDALCIIQDSKEDWATESVKMASIYRHAFLTIAADNSPDRFGGIRRRGGLNCFTEITNMLSTGEESTLLIYRPPLNLDRPSAPEDSILSTRGWTFQENILSPRTIHFTATQMVWESRGAFTTEDGLPFVREFGGDKLEVRSIGPVAARRLAAQTGARYLAGLWAHILATDLGWYHTSYLDPGPRHEPPRKPTWSWTSRDIPVAWKSAEPVFPAIRPDEVDDATRVYRSGIRLVESLVLQDVELECLDGSDNPFGPIISDKLHVTCSKGKCGLVQNTFPWGGRCVVLPSDGGSPLAAEHKAIMDYDDSPGPVEYVILATYLY</sequence>
<accession>A0ABR1UR63</accession>
<reference evidence="2 3" key="1">
    <citation type="submission" date="2023-01" db="EMBL/GenBank/DDBJ databases">
        <title>Analysis of 21 Apiospora genomes using comparative genomics revels a genus with tremendous synthesis potential of carbohydrate active enzymes and secondary metabolites.</title>
        <authorList>
            <person name="Sorensen T."/>
        </authorList>
    </citation>
    <scope>NUCLEOTIDE SEQUENCE [LARGE SCALE GENOMIC DNA]</scope>
    <source>
        <strain evidence="2 3">CBS 135458</strain>
    </source>
</reference>
<evidence type="ECO:0000313" key="2">
    <source>
        <dbReference type="EMBL" id="KAK8061410.1"/>
    </source>
</evidence>
<dbReference type="InterPro" id="IPR010730">
    <property type="entry name" value="HET"/>
</dbReference>
<feature type="domain" description="Heterokaryon incompatibility" evidence="1">
    <location>
        <begin position="178"/>
        <end position="298"/>
    </location>
</feature>
<gene>
    <name evidence="2" type="ORF">PG994_007776</name>
</gene>
<dbReference type="Proteomes" id="UP001480595">
    <property type="component" value="Unassembled WGS sequence"/>
</dbReference>
<evidence type="ECO:0000313" key="3">
    <source>
        <dbReference type="Proteomes" id="UP001480595"/>
    </source>
</evidence>